<evidence type="ECO:0000256" key="1">
    <source>
        <dbReference type="ARBA" id="ARBA00008007"/>
    </source>
</evidence>
<accession>A0A6M0Q7D1</accession>
<dbReference type="InterPro" id="IPR029057">
    <property type="entry name" value="PRTase-like"/>
</dbReference>
<dbReference type="AlphaFoldDB" id="A0A6M0Q7D1"/>
<dbReference type="EMBL" id="JAAIWM010000003">
    <property type="protein sequence ID" value="NEY72266.1"/>
    <property type="molecule type" value="Genomic_DNA"/>
</dbReference>
<dbReference type="Pfam" id="PF00156">
    <property type="entry name" value="Pribosyltran"/>
    <property type="match status" value="1"/>
</dbReference>
<comment type="similarity">
    <text evidence="1">Belongs to the ComF/GntX family.</text>
</comment>
<dbReference type="Gene3D" id="3.40.50.2020">
    <property type="match status" value="1"/>
</dbReference>
<organism evidence="3 4">
    <name type="scientific">Bacillus mesophilus</name>
    <dbReference type="NCBI Taxonomy" id="1808955"/>
    <lineage>
        <taxon>Bacteria</taxon>
        <taxon>Bacillati</taxon>
        <taxon>Bacillota</taxon>
        <taxon>Bacilli</taxon>
        <taxon>Bacillales</taxon>
        <taxon>Bacillaceae</taxon>
        <taxon>Bacillus</taxon>
    </lineage>
</organism>
<dbReference type="PANTHER" id="PTHR47505:SF1">
    <property type="entry name" value="DNA UTILIZATION PROTEIN YHGH"/>
    <property type="match status" value="1"/>
</dbReference>
<dbReference type="InterPro" id="IPR000836">
    <property type="entry name" value="PRTase_dom"/>
</dbReference>
<proteinExistence type="inferred from homology"/>
<sequence>MSQCLVCHESIAVVSWVSTILIKQENICYRCKRELHLIEGHVCEDCGRMGNFESRCTDCLRWGEHPYWSKYRVKNRSIYQYNEGMKMILNQFKFRGDYELYKAFEAEMRKVFIRDFTKIDLISFIPLSDERLYERGFNQAEVLAQLITSNAVPLLVKKEESKQSKKNRQERISTENPFILLPHIHLQDNHILLIDDIYTTGTTIRHAAQLLLQEGAKQVSSLTLIRS</sequence>
<feature type="domain" description="Phosphoribosyltransferase" evidence="2">
    <location>
        <begin position="137"/>
        <end position="226"/>
    </location>
</feature>
<gene>
    <name evidence="3" type="ORF">G4D63_11070</name>
</gene>
<protein>
    <submittedName>
        <fullName evidence="3">ComF family protein</fullName>
    </submittedName>
</protein>
<dbReference type="CDD" id="cd06223">
    <property type="entry name" value="PRTases_typeI"/>
    <property type="match status" value="1"/>
</dbReference>
<evidence type="ECO:0000259" key="2">
    <source>
        <dbReference type="Pfam" id="PF00156"/>
    </source>
</evidence>
<reference evidence="3 4" key="1">
    <citation type="submission" date="2020-02" db="EMBL/GenBank/DDBJ databases">
        <title>Bacillus aquiflavi sp. nov., isolated from yellow water of strong flavor Chinese baijiu in Yibin region of China.</title>
        <authorList>
            <person name="Xie J."/>
        </authorList>
    </citation>
    <scope>NUCLEOTIDE SEQUENCE [LARGE SCALE GENOMIC DNA]</scope>
    <source>
        <strain evidence="3 4">SA4</strain>
    </source>
</reference>
<dbReference type="PANTHER" id="PTHR47505">
    <property type="entry name" value="DNA UTILIZATION PROTEIN YHGH"/>
    <property type="match status" value="1"/>
</dbReference>
<dbReference type="InterPro" id="IPR051910">
    <property type="entry name" value="ComF/GntX_DNA_util-trans"/>
</dbReference>
<name>A0A6M0Q7D1_9BACI</name>
<keyword evidence="4" id="KW-1185">Reference proteome</keyword>
<comment type="caution">
    <text evidence="3">The sequence shown here is derived from an EMBL/GenBank/DDBJ whole genome shotgun (WGS) entry which is preliminary data.</text>
</comment>
<evidence type="ECO:0000313" key="3">
    <source>
        <dbReference type="EMBL" id="NEY72266.1"/>
    </source>
</evidence>
<dbReference type="Proteomes" id="UP000481043">
    <property type="component" value="Unassembled WGS sequence"/>
</dbReference>
<evidence type="ECO:0000313" key="4">
    <source>
        <dbReference type="Proteomes" id="UP000481043"/>
    </source>
</evidence>
<dbReference type="SUPFAM" id="SSF53271">
    <property type="entry name" value="PRTase-like"/>
    <property type="match status" value="1"/>
</dbReference>